<dbReference type="InterPro" id="IPR003856">
    <property type="entry name" value="LPS_length_determ_N"/>
</dbReference>
<evidence type="ECO:0000313" key="10">
    <source>
        <dbReference type="EMBL" id="RIE03813.1"/>
    </source>
</evidence>
<evidence type="ECO:0000256" key="6">
    <source>
        <dbReference type="ARBA" id="ARBA00023136"/>
    </source>
</evidence>
<feature type="transmembrane region" description="Helical" evidence="8">
    <location>
        <begin position="14"/>
        <end position="36"/>
    </location>
</feature>
<dbReference type="Pfam" id="PF02706">
    <property type="entry name" value="Wzz"/>
    <property type="match status" value="1"/>
</dbReference>
<organism evidence="10 11">
    <name type="scientific">Cohnella faecalis</name>
    <dbReference type="NCBI Taxonomy" id="2315694"/>
    <lineage>
        <taxon>Bacteria</taxon>
        <taxon>Bacillati</taxon>
        <taxon>Bacillota</taxon>
        <taxon>Bacilli</taxon>
        <taxon>Bacillales</taxon>
        <taxon>Paenibacillaceae</taxon>
        <taxon>Cohnella</taxon>
    </lineage>
</organism>
<keyword evidence="3" id="KW-1003">Cell membrane</keyword>
<keyword evidence="6 8" id="KW-0472">Membrane</keyword>
<dbReference type="Proteomes" id="UP000266340">
    <property type="component" value="Unassembled WGS sequence"/>
</dbReference>
<accession>A0A398CMH9</accession>
<dbReference type="OrthoDB" id="2360475at2"/>
<feature type="region of interest" description="Disordered" evidence="7">
    <location>
        <begin position="224"/>
        <end position="254"/>
    </location>
</feature>
<evidence type="ECO:0000256" key="7">
    <source>
        <dbReference type="SAM" id="MobiDB-lite"/>
    </source>
</evidence>
<keyword evidence="11" id="KW-1185">Reference proteome</keyword>
<sequence>MELKESFRVLRKRMWLISITVIMTCALVGIYSQFFVSPTYQASSKLLINHEARADGTAVLDLNSVNTNIRLMNSYKEIIQSEAILNKVASEHPEFGLTGKMLMGYISAASASDSQIMTVTARHGEYAQAAAMANAVAEAFKEEIPAIMNVNNVTILTVADPKATAYQVSPNTKLNVLMAFLLSSILVIGLSFLLEYLDDTIKSEADIEKILGLPTLSQVHSIRKDDLSPKSAEPMKPSQQKQTAGDPNYVTIKH</sequence>
<comment type="caution">
    <text evidence="10">The sequence shown here is derived from an EMBL/GenBank/DDBJ whole genome shotgun (WGS) entry which is preliminary data.</text>
</comment>
<dbReference type="GO" id="GO:0005886">
    <property type="term" value="C:plasma membrane"/>
    <property type="evidence" value="ECO:0007669"/>
    <property type="project" value="UniProtKB-SubCell"/>
</dbReference>
<dbReference type="RefSeq" id="WP_119148885.1">
    <property type="nucleotide sequence ID" value="NZ_JBHSOV010000021.1"/>
</dbReference>
<comment type="subcellular location">
    <subcellularLocation>
        <location evidence="1">Cell membrane</location>
        <topology evidence="1">Multi-pass membrane protein</topology>
    </subcellularLocation>
</comment>
<name>A0A398CMH9_9BACL</name>
<feature type="transmembrane region" description="Helical" evidence="8">
    <location>
        <begin position="176"/>
        <end position="194"/>
    </location>
</feature>
<dbReference type="GO" id="GO:0004713">
    <property type="term" value="F:protein tyrosine kinase activity"/>
    <property type="evidence" value="ECO:0007669"/>
    <property type="project" value="TreeGrafter"/>
</dbReference>
<evidence type="ECO:0000256" key="1">
    <source>
        <dbReference type="ARBA" id="ARBA00004651"/>
    </source>
</evidence>
<evidence type="ECO:0000313" key="11">
    <source>
        <dbReference type="Proteomes" id="UP000266340"/>
    </source>
</evidence>
<proteinExistence type="inferred from homology"/>
<comment type="similarity">
    <text evidence="2">Belongs to the CpsC/CapA family.</text>
</comment>
<dbReference type="PANTHER" id="PTHR32309">
    <property type="entry name" value="TYROSINE-PROTEIN KINASE"/>
    <property type="match status" value="1"/>
</dbReference>
<feature type="domain" description="Polysaccharide chain length determinant N-terminal" evidence="9">
    <location>
        <begin position="2"/>
        <end position="91"/>
    </location>
</feature>
<gene>
    <name evidence="10" type="ORF">D3H35_09680</name>
</gene>
<evidence type="ECO:0000256" key="2">
    <source>
        <dbReference type="ARBA" id="ARBA00006683"/>
    </source>
</evidence>
<dbReference type="InterPro" id="IPR050445">
    <property type="entry name" value="Bact_polysacc_biosynth/exp"/>
</dbReference>
<protein>
    <recommendedName>
        <fullName evidence="9">Polysaccharide chain length determinant N-terminal domain-containing protein</fullName>
    </recommendedName>
</protein>
<evidence type="ECO:0000256" key="5">
    <source>
        <dbReference type="ARBA" id="ARBA00022989"/>
    </source>
</evidence>
<evidence type="ECO:0000259" key="9">
    <source>
        <dbReference type="Pfam" id="PF02706"/>
    </source>
</evidence>
<evidence type="ECO:0000256" key="8">
    <source>
        <dbReference type="SAM" id="Phobius"/>
    </source>
</evidence>
<dbReference type="AlphaFoldDB" id="A0A398CMH9"/>
<dbReference type="EMBL" id="QXJM01000030">
    <property type="protein sequence ID" value="RIE03813.1"/>
    <property type="molecule type" value="Genomic_DNA"/>
</dbReference>
<dbReference type="PANTHER" id="PTHR32309:SF13">
    <property type="entry name" value="FERRIC ENTEROBACTIN TRANSPORT PROTEIN FEPE"/>
    <property type="match status" value="1"/>
</dbReference>
<reference evidence="10 11" key="1">
    <citation type="submission" date="2018-09" db="EMBL/GenBank/DDBJ databases">
        <title>Cohnella cavernae sp. nov., isolated from a karst cave.</title>
        <authorList>
            <person name="Zhu H."/>
        </authorList>
    </citation>
    <scope>NUCLEOTIDE SEQUENCE [LARGE SCALE GENOMIC DNA]</scope>
    <source>
        <strain evidence="10 11">K2E09-144</strain>
    </source>
</reference>
<evidence type="ECO:0000256" key="3">
    <source>
        <dbReference type="ARBA" id="ARBA00022475"/>
    </source>
</evidence>
<keyword evidence="4 8" id="KW-0812">Transmembrane</keyword>
<evidence type="ECO:0000256" key="4">
    <source>
        <dbReference type="ARBA" id="ARBA00022692"/>
    </source>
</evidence>
<keyword evidence="5 8" id="KW-1133">Transmembrane helix</keyword>